<protein>
    <submittedName>
        <fullName evidence="1">Uncharacterized protein</fullName>
    </submittedName>
</protein>
<dbReference type="OrthoDB" id="1680245at2"/>
<dbReference type="Proteomes" id="UP000190625">
    <property type="component" value="Unassembled WGS sequence"/>
</dbReference>
<accession>A0A1T4QSK4</accession>
<reference evidence="2" key="1">
    <citation type="submission" date="2017-02" db="EMBL/GenBank/DDBJ databases">
        <authorList>
            <person name="Varghese N."/>
            <person name="Submissions S."/>
        </authorList>
    </citation>
    <scope>NUCLEOTIDE SEQUENCE [LARGE SCALE GENOMIC DNA]</scope>
    <source>
        <strain evidence="2">ATCC BAA-73</strain>
    </source>
</reference>
<proteinExistence type="predicted"/>
<gene>
    <name evidence="1" type="ORF">SAMN02745118_02680</name>
</gene>
<sequence length="72" mass="8076">MTNDFNDITQTFTSLTNSYRLFVGAAEELTRTPSVPEEIIEDAIVRSAKLGSTLDLLLLFQILSILTNNRNE</sequence>
<evidence type="ECO:0000313" key="2">
    <source>
        <dbReference type="Proteomes" id="UP000190625"/>
    </source>
</evidence>
<dbReference type="RefSeq" id="WP_078811071.1">
    <property type="nucleotide sequence ID" value="NZ_FUWM01000032.1"/>
</dbReference>
<dbReference type="AlphaFoldDB" id="A0A1T4QSK4"/>
<organism evidence="1 2">
    <name type="scientific">Selenihalanaerobacter shriftii</name>
    <dbReference type="NCBI Taxonomy" id="142842"/>
    <lineage>
        <taxon>Bacteria</taxon>
        <taxon>Bacillati</taxon>
        <taxon>Bacillota</taxon>
        <taxon>Clostridia</taxon>
        <taxon>Halanaerobiales</taxon>
        <taxon>Halobacteroidaceae</taxon>
        <taxon>Selenihalanaerobacter</taxon>
    </lineage>
</organism>
<evidence type="ECO:0000313" key="1">
    <source>
        <dbReference type="EMBL" id="SKA06759.1"/>
    </source>
</evidence>
<dbReference type="STRING" id="142842.SAMN02745118_02680"/>
<keyword evidence="2" id="KW-1185">Reference proteome</keyword>
<dbReference type="EMBL" id="FUWM01000032">
    <property type="protein sequence ID" value="SKA06759.1"/>
    <property type="molecule type" value="Genomic_DNA"/>
</dbReference>
<name>A0A1T4QSK4_9FIRM</name>